<evidence type="ECO:0000313" key="2">
    <source>
        <dbReference type="EMBL" id="GEU49163.1"/>
    </source>
</evidence>
<gene>
    <name evidence="2" type="ORF">Tci_021141</name>
</gene>
<dbReference type="AlphaFoldDB" id="A0A6L2KI54"/>
<comment type="caution">
    <text evidence="2">The sequence shown here is derived from an EMBL/GenBank/DDBJ whole genome shotgun (WGS) entry which is preliminary data.</text>
</comment>
<feature type="compositionally biased region" description="Low complexity" evidence="1">
    <location>
        <begin position="42"/>
        <end position="54"/>
    </location>
</feature>
<sequence>TYGETVTLKRRRDDDADKDEEPSAGPDRGSKRCREGKEHESASTPTATATRSAGSIQPWINELAKQTDSRSSFNELMDTSLDFSNFLINQLKVDTLNPKLLAGPTYELMKGSCKSLVELEYNLEEVFKATTDQLDWVKPEGQQYPHNLLKPLPLIPNNQGRRVIPFDHFINNDLEYLCGGASSRKYTTSITKTKAVDYGHIKWIKDLVPRTMWIKEPICYDKHALWGVSYWGRKRQQFYGFTVNQKSARDVDDDKLYKFKEGNFKRLRIQDIKDMLLLLVQGKLTNLIVEERFAFNVSLRMFTRSIVIQRRMEDLQLGIESYQKKLNLTKPDSYRSDLKRKEAYTAYSNLRGFIYHNKDKKNRLMRIDELHKFSDGTLTDVRTALDDSLKGIRMQYLPQSIWRKSDKDRAAAMIQAIDKRLKTRRIMRSLERFVGGRLYEGDFRMLQRTI</sequence>
<feature type="compositionally biased region" description="Basic and acidic residues" evidence="1">
    <location>
        <begin position="28"/>
        <end position="41"/>
    </location>
</feature>
<accession>A0A6L2KI54</accession>
<organism evidence="2">
    <name type="scientific">Tanacetum cinerariifolium</name>
    <name type="common">Dalmatian daisy</name>
    <name type="synonym">Chrysanthemum cinerariifolium</name>
    <dbReference type="NCBI Taxonomy" id="118510"/>
    <lineage>
        <taxon>Eukaryota</taxon>
        <taxon>Viridiplantae</taxon>
        <taxon>Streptophyta</taxon>
        <taxon>Embryophyta</taxon>
        <taxon>Tracheophyta</taxon>
        <taxon>Spermatophyta</taxon>
        <taxon>Magnoliopsida</taxon>
        <taxon>eudicotyledons</taxon>
        <taxon>Gunneridae</taxon>
        <taxon>Pentapetalae</taxon>
        <taxon>asterids</taxon>
        <taxon>campanulids</taxon>
        <taxon>Asterales</taxon>
        <taxon>Asteraceae</taxon>
        <taxon>Asteroideae</taxon>
        <taxon>Anthemideae</taxon>
        <taxon>Anthemidinae</taxon>
        <taxon>Tanacetum</taxon>
    </lineage>
</organism>
<name>A0A6L2KI54_TANCI</name>
<protein>
    <submittedName>
        <fullName evidence="2">Uncharacterized protein</fullName>
    </submittedName>
</protein>
<feature type="non-terminal residue" evidence="2">
    <location>
        <position position="1"/>
    </location>
</feature>
<evidence type="ECO:0000256" key="1">
    <source>
        <dbReference type="SAM" id="MobiDB-lite"/>
    </source>
</evidence>
<dbReference type="EMBL" id="BKCJ010002526">
    <property type="protein sequence ID" value="GEU49163.1"/>
    <property type="molecule type" value="Genomic_DNA"/>
</dbReference>
<feature type="region of interest" description="Disordered" evidence="1">
    <location>
        <begin position="1"/>
        <end position="54"/>
    </location>
</feature>
<reference evidence="2" key="1">
    <citation type="journal article" date="2019" name="Sci. Rep.">
        <title>Draft genome of Tanacetum cinerariifolium, the natural source of mosquito coil.</title>
        <authorList>
            <person name="Yamashiro T."/>
            <person name="Shiraishi A."/>
            <person name="Satake H."/>
            <person name="Nakayama K."/>
        </authorList>
    </citation>
    <scope>NUCLEOTIDE SEQUENCE</scope>
</reference>
<proteinExistence type="predicted"/>